<dbReference type="InterPro" id="IPR016181">
    <property type="entry name" value="Acyl_CoA_acyltransferase"/>
</dbReference>
<evidence type="ECO:0000313" key="2">
    <source>
        <dbReference type="EMBL" id="OTP14368.1"/>
    </source>
</evidence>
<proteinExistence type="predicted"/>
<dbReference type="GO" id="GO:0016747">
    <property type="term" value="F:acyltransferase activity, transferring groups other than amino-acyl groups"/>
    <property type="evidence" value="ECO:0007669"/>
    <property type="project" value="InterPro"/>
</dbReference>
<dbReference type="SUPFAM" id="SSF55729">
    <property type="entry name" value="Acyl-CoA N-acyltransferases (Nat)"/>
    <property type="match status" value="1"/>
</dbReference>
<comment type="caution">
    <text evidence="2">The sequence shown here is derived from an EMBL/GenBank/DDBJ whole genome shotgun (WGS) entry which is preliminary data.</text>
</comment>
<dbReference type="CDD" id="cd04301">
    <property type="entry name" value="NAT_SF"/>
    <property type="match status" value="1"/>
</dbReference>
<dbReference type="Pfam" id="PF00583">
    <property type="entry name" value="Acetyltransf_1"/>
    <property type="match status" value="1"/>
</dbReference>
<gene>
    <name evidence="2" type="ORF">A5888_002469</name>
</gene>
<organism evidence="2">
    <name type="scientific">Candidatus Enterococcus clewellii</name>
    <dbReference type="NCBI Taxonomy" id="1834193"/>
    <lineage>
        <taxon>Bacteria</taxon>
        <taxon>Bacillati</taxon>
        <taxon>Bacillota</taxon>
        <taxon>Bacilli</taxon>
        <taxon>Lactobacillales</taxon>
        <taxon>Enterococcaceae</taxon>
        <taxon>Enterococcus</taxon>
    </lineage>
</organism>
<feature type="domain" description="N-acetyltransferase" evidence="1">
    <location>
        <begin position="2"/>
        <end position="161"/>
    </location>
</feature>
<dbReference type="RefSeq" id="WP_339101633.1">
    <property type="nucleotide sequence ID" value="NZ_CP147247.1"/>
</dbReference>
<protein>
    <recommendedName>
        <fullName evidence="1">N-acetyltransferase domain-containing protein</fullName>
    </recommendedName>
</protein>
<dbReference type="AlphaFoldDB" id="A0A242K4B7"/>
<name>A0A242K4B7_9ENTE</name>
<dbReference type="Gene3D" id="3.40.630.30">
    <property type="match status" value="1"/>
</dbReference>
<sequence>MFTVVQWNSRDYWAGIELRNDLLKKNSGQKQLTSAPLDEQNDLHLTVRRDGKVVGTLLMHPIDQKMIQVKQVAIASCCQGLGIGKQLLRYAEKLAAVMNYKIIFLTGRKQAWSFYEKLDYMSVLDSYVDGQIELKLFKKELNVENGFITNEVREMKTNGRQ</sequence>
<dbReference type="InterPro" id="IPR000182">
    <property type="entry name" value="GNAT_dom"/>
</dbReference>
<dbReference type="PROSITE" id="PS51186">
    <property type="entry name" value="GNAT"/>
    <property type="match status" value="1"/>
</dbReference>
<evidence type="ECO:0000259" key="1">
    <source>
        <dbReference type="PROSITE" id="PS51186"/>
    </source>
</evidence>
<accession>A0A242K4B7</accession>
<reference evidence="2" key="1">
    <citation type="submission" date="2017-05" db="EMBL/GenBank/DDBJ databases">
        <title>The Genome Sequence of Enterococcus sp. 9E7_DIV0242.</title>
        <authorList>
            <consortium name="The Broad Institute Genomics Platform"/>
            <consortium name="The Broad Institute Genomic Center for Infectious Diseases"/>
            <person name="Earl A."/>
            <person name="Manson A."/>
            <person name="Schwartman J."/>
            <person name="Gilmore M."/>
            <person name="Abouelleil A."/>
            <person name="Cao P."/>
            <person name="Chapman S."/>
            <person name="Cusick C."/>
            <person name="Shea T."/>
            <person name="Young S."/>
            <person name="Neafsey D."/>
            <person name="Nusbaum C."/>
            <person name="Birren B."/>
        </authorList>
    </citation>
    <scope>NUCLEOTIDE SEQUENCE [LARGE SCALE GENOMIC DNA]</scope>
    <source>
        <strain evidence="2">9E7_DIV0242</strain>
    </source>
</reference>
<dbReference type="EMBL" id="NGMM01000004">
    <property type="protein sequence ID" value="OTP14368.1"/>
    <property type="molecule type" value="Genomic_DNA"/>
</dbReference>